<dbReference type="AlphaFoldDB" id="A0AAV1SNK9"/>
<gene>
    <name evidence="1" type="ORF">DCAF_LOCUS25422</name>
</gene>
<sequence>MSILWVHAIDWFASLYSLEYIYDQFFLWNPSTGVYRRLPNPDNHSGKESYAYGFDNDSSYDDKCKILEEDARGTLLELWIMKEYGVSRLDSLIVEKLIIMAT</sequence>
<proteinExistence type="predicted"/>
<dbReference type="Proteomes" id="UP001314170">
    <property type="component" value="Unassembled WGS sequence"/>
</dbReference>
<comment type="caution">
    <text evidence="1">The sequence shown here is derived from an EMBL/GenBank/DDBJ whole genome shotgun (WGS) entry which is preliminary data.</text>
</comment>
<evidence type="ECO:0000313" key="2">
    <source>
        <dbReference type="Proteomes" id="UP001314170"/>
    </source>
</evidence>
<reference evidence="1 2" key="1">
    <citation type="submission" date="2024-01" db="EMBL/GenBank/DDBJ databases">
        <authorList>
            <person name="Waweru B."/>
        </authorList>
    </citation>
    <scope>NUCLEOTIDE SEQUENCE [LARGE SCALE GENOMIC DNA]</scope>
</reference>
<name>A0AAV1SNK9_9ROSI</name>
<accession>A0AAV1SNK9</accession>
<keyword evidence="2" id="KW-1185">Reference proteome</keyword>
<evidence type="ECO:0000313" key="1">
    <source>
        <dbReference type="EMBL" id="CAK7354952.1"/>
    </source>
</evidence>
<organism evidence="1 2">
    <name type="scientific">Dovyalis caffra</name>
    <dbReference type="NCBI Taxonomy" id="77055"/>
    <lineage>
        <taxon>Eukaryota</taxon>
        <taxon>Viridiplantae</taxon>
        <taxon>Streptophyta</taxon>
        <taxon>Embryophyta</taxon>
        <taxon>Tracheophyta</taxon>
        <taxon>Spermatophyta</taxon>
        <taxon>Magnoliopsida</taxon>
        <taxon>eudicotyledons</taxon>
        <taxon>Gunneridae</taxon>
        <taxon>Pentapetalae</taxon>
        <taxon>rosids</taxon>
        <taxon>fabids</taxon>
        <taxon>Malpighiales</taxon>
        <taxon>Salicaceae</taxon>
        <taxon>Flacourtieae</taxon>
        <taxon>Dovyalis</taxon>
    </lineage>
</organism>
<dbReference type="EMBL" id="CAWUPB010001195">
    <property type="protein sequence ID" value="CAK7354952.1"/>
    <property type="molecule type" value="Genomic_DNA"/>
</dbReference>
<protein>
    <recommendedName>
        <fullName evidence="3">F-box protein</fullName>
    </recommendedName>
</protein>
<evidence type="ECO:0008006" key="3">
    <source>
        <dbReference type="Google" id="ProtNLM"/>
    </source>
</evidence>